<dbReference type="EMBL" id="JAIPUX010000439">
    <property type="protein sequence ID" value="KAH0628649.1"/>
    <property type="molecule type" value="Genomic_DNA"/>
</dbReference>
<comment type="caution">
    <text evidence="3">The sequence shown here is derived from an EMBL/GenBank/DDBJ whole genome shotgun (WGS) entry which is preliminary data.</text>
</comment>
<dbReference type="Gene3D" id="2.60.40.690">
    <property type="entry name" value="Alpha-macroglobulin, receptor-binding domain"/>
    <property type="match status" value="1"/>
</dbReference>
<dbReference type="PANTHER" id="PTHR11412:SF185">
    <property type="entry name" value="ALPHA-2-MACROGLOBULIN-LIKE PROTEIN 1"/>
    <property type="match status" value="1"/>
</dbReference>
<dbReference type="Pfam" id="PF17791">
    <property type="entry name" value="MG3"/>
    <property type="match status" value="1"/>
</dbReference>
<dbReference type="InterPro" id="IPR041555">
    <property type="entry name" value="MG3"/>
</dbReference>
<feature type="domain" description="Alpha-macroglobulin receptor-binding" evidence="2">
    <location>
        <begin position="1049"/>
        <end position="1129"/>
    </location>
</feature>
<dbReference type="SUPFAM" id="SSF49410">
    <property type="entry name" value="Alpha-macroglobulin receptor domain"/>
    <property type="match status" value="1"/>
</dbReference>
<evidence type="ECO:0000259" key="1">
    <source>
        <dbReference type="SMART" id="SM01359"/>
    </source>
</evidence>
<accession>A0ABQ7TFX7</accession>
<dbReference type="Pfam" id="PF01835">
    <property type="entry name" value="MG2"/>
    <property type="match status" value="1"/>
</dbReference>
<reference evidence="3 4" key="1">
    <citation type="journal article" date="2022" name="Gigascience">
        <title>A chromosome-level genome assembly and annotation of the desert horned lizard, Phrynosoma platyrhinos, provides insight into chromosomal rearrangements among reptiles.</title>
        <authorList>
            <person name="Koochekian N."/>
            <person name="Ascanio A."/>
            <person name="Farleigh K."/>
            <person name="Card D.C."/>
            <person name="Schield D.R."/>
            <person name="Castoe T.A."/>
            <person name="Jezkova T."/>
        </authorList>
    </citation>
    <scope>NUCLEOTIDE SEQUENCE [LARGE SCALE GENOMIC DNA]</scope>
    <source>
        <strain evidence="3">NK-2021</strain>
    </source>
</reference>
<proteinExistence type="predicted"/>
<dbReference type="InterPro" id="IPR009048">
    <property type="entry name" value="A-macroglobulin_rcpt-bd"/>
</dbReference>
<dbReference type="Pfam" id="PF07678">
    <property type="entry name" value="TED_complement"/>
    <property type="match status" value="2"/>
</dbReference>
<protein>
    <recommendedName>
        <fullName evidence="5">Alpha-2-macroglobulin</fullName>
    </recommendedName>
</protein>
<dbReference type="InterPro" id="IPR011625">
    <property type="entry name" value="A2M_N_BRD"/>
</dbReference>
<dbReference type="Gene3D" id="2.60.40.1930">
    <property type="match status" value="2"/>
</dbReference>
<dbReference type="InterPro" id="IPR002890">
    <property type="entry name" value="MG2"/>
</dbReference>
<keyword evidence="4" id="KW-1185">Reference proteome</keyword>
<dbReference type="SUPFAM" id="SSF48239">
    <property type="entry name" value="Terpenoid cyclases/Protein prenyltransferases"/>
    <property type="match status" value="1"/>
</dbReference>
<dbReference type="SMART" id="SM01359">
    <property type="entry name" value="A2M_N_2"/>
    <property type="match status" value="1"/>
</dbReference>
<evidence type="ECO:0000313" key="4">
    <source>
        <dbReference type="Proteomes" id="UP000826234"/>
    </source>
</evidence>
<organism evidence="3 4">
    <name type="scientific">Phrynosoma platyrhinos</name>
    <name type="common">Desert horned lizard</name>
    <dbReference type="NCBI Taxonomy" id="52577"/>
    <lineage>
        <taxon>Eukaryota</taxon>
        <taxon>Metazoa</taxon>
        <taxon>Chordata</taxon>
        <taxon>Craniata</taxon>
        <taxon>Vertebrata</taxon>
        <taxon>Euteleostomi</taxon>
        <taxon>Lepidosauria</taxon>
        <taxon>Squamata</taxon>
        <taxon>Bifurcata</taxon>
        <taxon>Unidentata</taxon>
        <taxon>Episquamata</taxon>
        <taxon>Toxicofera</taxon>
        <taxon>Iguania</taxon>
        <taxon>Phrynosomatidae</taxon>
        <taxon>Phrynosomatinae</taxon>
        <taxon>Phrynosoma</taxon>
    </lineage>
</organism>
<dbReference type="Proteomes" id="UP000826234">
    <property type="component" value="Unassembled WGS sequence"/>
</dbReference>
<dbReference type="InterPro" id="IPR050473">
    <property type="entry name" value="A2M/Complement_sys"/>
</dbReference>
<dbReference type="InterPro" id="IPR011626">
    <property type="entry name" value="Alpha-macroglobulin_TED"/>
</dbReference>
<dbReference type="Pfam" id="PF07677">
    <property type="entry name" value="A2M_recep"/>
    <property type="match status" value="1"/>
</dbReference>
<evidence type="ECO:0000259" key="2">
    <source>
        <dbReference type="SMART" id="SM01361"/>
    </source>
</evidence>
<feature type="domain" description="Alpha-2-macroglobulin bait region" evidence="1">
    <location>
        <begin position="542"/>
        <end position="692"/>
    </location>
</feature>
<dbReference type="InterPro" id="IPR008930">
    <property type="entry name" value="Terpenoid_cyclase/PrenylTrfase"/>
</dbReference>
<sequence>MWENEGKSTESMARNYMSVFPAQLTYPSSEKLCMDLSHMQKSVVLNITLETKVTTPILLDRFIWHKEQLKCFTFPKESLKGRVARLMANATRAGLAAHEIQSSTLIHIDLGYHHYLVAFPAVIHHPSTETFCVLLHSLPETVHLTVTLETKIQKHTLLDKDVEKPGTYECPDFQETGEEVAHVHVLIQKGDSVSFEGRKKVVIRKPRIRNIIELDKPFYKPGETAKVRIVRLDEEFKAIEEPIPLIQLIDPNKNRIGQWVDVKPHHGIVDLSFPLASEATLGRYIIKLGERYKERRTFQVEEYVPHKFEVSFEVPQLVTTADKEVQVKVIGRYTYGKPVQGKVHLKLSRGKSFYFFGDILSGVLQDIDLDYKGQTDKTGCATFTINATDLNLSGKGYRNYVQLSADLEEDGTGVTLSGEHLFAVVTRAIEIEFVNLNPYYKHGFPYKGKMKFTVSGVPFKNQTVYLTVDVNDVETHLSYVTDDNGEVHFSLDTTEWKNSPVALRGRSIIYNVTQPDASDVETIRNEAFRWVKPFYSESNSFLEIKHVDEELPCGKDQEVLVDYILDWKELDPEADHVDFYYLVVSRGRIIYSGQKQVPVGKDETLKGTFSLTLSTSSDLAPMARLLLYSVFADGEVAADVEIFTIDTCFKHKVKVDFSEKEELPGSKVNLEIEAAPGALCSLRAIDKSHLNIKLFTNTKVKKPVSCEMPTLERRVLKFQAGDPVVEEVSLQLPEHVVKDSGRATVSVIAFVAKAFGQAKSYIYIEEKHIHDAVHWLGEHQLPSGCFESVGKLFNNALKGAVDDDLSLTAYITASLLELHLEKNGTLVDDALLCMKKNLSSVDGTYTKALLAYVFTLARDTETQQQLLKELEEQADKTDGTISFSETETTAYFLLAYLSMPEVSKDKTSQIVRALTQRQNPYGGFSSTQDTVVGMQALAKYAGLTYREIEDLKVVVKSGEGFQHEFHVNKKNQLVLQQAPLPDVPAQYKVEVSGNGCAYVQTTLRYNHPPEKPDVFALSVATSPKECNQTSRKYFDILLQVSYTGPREASNMALIEVNMLSGFIPMKKSARKLEESTHVKKVELDPDRISIYLDELDKTVQSYRFSVEQEFEVTDLKPAIVKVYDYYHPAL</sequence>
<evidence type="ECO:0008006" key="5">
    <source>
        <dbReference type="Google" id="ProtNLM"/>
    </source>
</evidence>
<dbReference type="InterPro" id="IPR036595">
    <property type="entry name" value="A-macroglobulin_rcpt-bd_sf"/>
</dbReference>
<dbReference type="Gene3D" id="2.60.40.10">
    <property type="entry name" value="Immunoglobulins"/>
    <property type="match status" value="1"/>
</dbReference>
<gene>
    <name evidence="3" type="ORF">JD844_010037</name>
</gene>
<dbReference type="SMART" id="SM01361">
    <property type="entry name" value="A2M_recep"/>
    <property type="match status" value="1"/>
</dbReference>
<dbReference type="Gene3D" id="2.60.40.1940">
    <property type="match status" value="1"/>
</dbReference>
<dbReference type="Pfam" id="PF17789">
    <property type="entry name" value="MG4"/>
    <property type="match status" value="1"/>
</dbReference>
<dbReference type="PANTHER" id="PTHR11412">
    <property type="entry name" value="MACROGLOBULIN / COMPLEMENT"/>
    <property type="match status" value="1"/>
</dbReference>
<dbReference type="InterPro" id="IPR013783">
    <property type="entry name" value="Ig-like_fold"/>
</dbReference>
<dbReference type="Pfam" id="PF07703">
    <property type="entry name" value="A2M_BRD"/>
    <property type="match status" value="1"/>
</dbReference>
<name>A0ABQ7TFX7_PHRPL</name>
<dbReference type="Gene3D" id="1.50.10.20">
    <property type="match status" value="1"/>
</dbReference>
<evidence type="ECO:0000313" key="3">
    <source>
        <dbReference type="EMBL" id="KAH0628649.1"/>
    </source>
</evidence>
<dbReference type="InterPro" id="IPR040839">
    <property type="entry name" value="MG4"/>
</dbReference>